<evidence type="ECO:0000313" key="1">
    <source>
        <dbReference type="EMBL" id="OAT81293.1"/>
    </source>
</evidence>
<name>A0A1B7LDX1_9FIRM</name>
<evidence type="ECO:0000313" key="2">
    <source>
        <dbReference type="Proteomes" id="UP000078532"/>
    </source>
</evidence>
<accession>A0A1B7LDX1</accession>
<organism evidence="1 2">
    <name type="scientific">Desulfotomaculum copahuensis</name>
    <dbReference type="NCBI Taxonomy" id="1838280"/>
    <lineage>
        <taxon>Bacteria</taxon>
        <taxon>Bacillati</taxon>
        <taxon>Bacillota</taxon>
        <taxon>Clostridia</taxon>
        <taxon>Eubacteriales</taxon>
        <taxon>Desulfotomaculaceae</taxon>
        <taxon>Desulfotomaculum</taxon>
    </lineage>
</organism>
<gene>
    <name evidence="1" type="ORF">A6M21_00410</name>
</gene>
<dbReference type="AlphaFoldDB" id="A0A1B7LDX1"/>
<comment type="caution">
    <text evidence="1">The sequence shown here is derived from an EMBL/GenBank/DDBJ whole genome shotgun (WGS) entry which is preliminary data.</text>
</comment>
<reference evidence="1 2" key="1">
    <citation type="submission" date="2016-04" db="EMBL/GenBank/DDBJ databases">
        <authorList>
            <person name="Evans L.H."/>
            <person name="Alamgir A."/>
            <person name="Owens N."/>
            <person name="Weber N.D."/>
            <person name="Virtaneva K."/>
            <person name="Barbian K."/>
            <person name="Babar A."/>
            <person name="Rosenke K."/>
        </authorList>
    </citation>
    <scope>NUCLEOTIDE SEQUENCE [LARGE SCALE GENOMIC DNA]</scope>
    <source>
        <strain evidence="1 2">LMa1</strain>
    </source>
</reference>
<proteinExistence type="predicted"/>
<dbReference type="EMBL" id="LYVF01000165">
    <property type="protein sequence ID" value="OAT81293.1"/>
    <property type="molecule type" value="Genomic_DNA"/>
</dbReference>
<dbReference type="Proteomes" id="UP000078532">
    <property type="component" value="Unassembled WGS sequence"/>
</dbReference>
<keyword evidence="2" id="KW-1185">Reference proteome</keyword>
<dbReference type="STRING" id="1838280.A6M21_00410"/>
<sequence>MLVIDKRPAKSDQNWTGSRIFDSRGGRESVWGRVFARRFCRVASASKEIQGEREMVFTG</sequence>
<protein>
    <submittedName>
        <fullName evidence="1">Uncharacterized protein</fullName>
    </submittedName>
</protein>